<dbReference type="InterPro" id="IPR011011">
    <property type="entry name" value="Znf_FYVE_PHD"/>
</dbReference>
<evidence type="ECO:0000313" key="2">
    <source>
        <dbReference type="EMBL" id="CAC5388621.1"/>
    </source>
</evidence>
<accession>A0A6J8BZF2</accession>
<feature type="domain" description="Endonuclease/exonuclease/phosphatase" evidence="1">
    <location>
        <begin position="352"/>
        <end position="473"/>
    </location>
</feature>
<dbReference type="Gene3D" id="3.60.10.10">
    <property type="entry name" value="Endonuclease/exonuclease/phosphatase"/>
    <property type="match status" value="1"/>
</dbReference>
<name>A0A6J8BZF2_MYTCO</name>
<dbReference type="Proteomes" id="UP000507470">
    <property type="component" value="Unassembled WGS sequence"/>
</dbReference>
<protein>
    <recommendedName>
        <fullName evidence="1">Endonuclease/exonuclease/phosphatase domain-containing protein</fullName>
    </recommendedName>
</protein>
<dbReference type="AlphaFoldDB" id="A0A6J8BZF2"/>
<proteinExistence type="predicted"/>
<organism evidence="2 3">
    <name type="scientific">Mytilus coruscus</name>
    <name type="common">Sea mussel</name>
    <dbReference type="NCBI Taxonomy" id="42192"/>
    <lineage>
        <taxon>Eukaryota</taxon>
        <taxon>Metazoa</taxon>
        <taxon>Spiralia</taxon>
        <taxon>Lophotrochozoa</taxon>
        <taxon>Mollusca</taxon>
        <taxon>Bivalvia</taxon>
        <taxon>Autobranchia</taxon>
        <taxon>Pteriomorphia</taxon>
        <taxon>Mytilida</taxon>
        <taxon>Mytiloidea</taxon>
        <taxon>Mytilidae</taxon>
        <taxon>Mytilinae</taxon>
        <taxon>Mytilus</taxon>
    </lineage>
</organism>
<dbReference type="EMBL" id="CACVKT020004198">
    <property type="protein sequence ID" value="CAC5388621.1"/>
    <property type="molecule type" value="Genomic_DNA"/>
</dbReference>
<reference evidence="2 3" key="1">
    <citation type="submission" date="2020-06" db="EMBL/GenBank/DDBJ databases">
        <authorList>
            <person name="Li R."/>
            <person name="Bekaert M."/>
        </authorList>
    </citation>
    <scope>NUCLEOTIDE SEQUENCE [LARGE SCALE GENOMIC DNA]</scope>
    <source>
        <strain evidence="3">wild</strain>
    </source>
</reference>
<dbReference type="Pfam" id="PF14529">
    <property type="entry name" value="Exo_endo_phos_2"/>
    <property type="match status" value="1"/>
</dbReference>
<dbReference type="OrthoDB" id="6176705at2759"/>
<dbReference type="GO" id="GO:0003824">
    <property type="term" value="F:catalytic activity"/>
    <property type="evidence" value="ECO:0007669"/>
    <property type="project" value="InterPro"/>
</dbReference>
<keyword evidence="3" id="KW-1185">Reference proteome</keyword>
<dbReference type="InterPro" id="IPR036691">
    <property type="entry name" value="Endo/exonu/phosph_ase_sf"/>
</dbReference>
<dbReference type="InterPro" id="IPR013083">
    <property type="entry name" value="Znf_RING/FYVE/PHD"/>
</dbReference>
<dbReference type="InterPro" id="IPR005135">
    <property type="entry name" value="Endo/exonuclease/phosphatase"/>
</dbReference>
<evidence type="ECO:0000259" key="1">
    <source>
        <dbReference type="Pfam" id="PF14529"/>
    </source>
</evidence>
<dbReference type="Gene3D" id="3.30.40.10">
    <property type="entry name" value="Zinc/RING finger domain, C3HC4 (zinc finger)"/>
    <property type="match status" value="1"/>
</dbReference>
<evidence type="ECO:0000313" key="3">
    <source>
        <dbReference type="Proteomes" id="UP000507470"/>
    </source>
</evidence>
<dbReference type="SUPFAM" id="SSF56219">
    <property type="entry name" value="DNase I-like"/>
    <property type="match status" value="1"/>
</dbReference>
<sequence>MDNSHDLDDKALLTYSAPRRTSEEGYRQKTFDLNLDEAISKKIVAARREEHTEYEQTKGGLVRTADAVTFELIKNEIPHYYKDLMPDNRYAKTTDDQDRKGLRVSEVFKVFNKQQHQYTLTLNFFSVYHTNCKFLVNELHKLTTQLTQDLASQDNAPSNRPVKDNDEAKCSKCKKNVLTRAIYCNKGQHWVHYRCVKLSDTKIEAAEKLNENNHQTCKLCTSDPQAITKTLNTIKAIEKGLINSSNPFTQSNKSYNCQSRLQAILDEELHTSTVCNICNEIIDAQTKYTQFCGKGKAVDSDCSTCDLLIRSHRGYGGVAIIWDRAINQYVKPLNDGNNRIQCIELTIKKPVLIVSAYLPTKAEKDKFDEYSECIDQLFELIQKYDTTHHDVIIGGDFNEDISETNTARRALKLNKLIEEYGMKIDFKGPTFNNIKGVEISEIDYFIYEVNNSKHLKSTKLVDIPSSVSGHYPIKIILPCELAKKDPLESNMQSRIRWNKVDTKR</sequence>
<gene>
    <name evidence="2" type="ORF">MCOR_23873</name>
</gene>
<dbReference type="SUPFAM" id="SSF57903">
    <property type="entry name" value="FYVE/PHD zinc finger"/>
    <property type="match status" value="1"/>
</dbReference>